<dbReference type="Gene3D" id="3.40.50.1820">
    <property type="entry name" value="alpha/beta hydrolase"/>
    <property type="match status" value="2"/>
</dbReference>
<feature type="chain" id="PRO_5046625205" evidence="1">
    <location>
        <begin position="31"/>
        <end position="343"/>
    </location>
</feature>
<protein>
    <submittedName>
        <fullName evidence="2">Depolymerase</fullName>
    </submittedName>
</protein>
<keyword evidence="3" id="KW-1185">Reference proteome</keyword>
<feature type="signal peptide" evidence="1">
    <location>
        <begin position="1"/>
        <end position="30"/>
    </location>
</feature>
<dbReference type="EMBL" id="JAJIRN010000006">
    <property type="protein sequence ID" value="MCV2369389.1"/>
    <property type="molecule type" value="Genomic_DNA"/>
</dbReference>
<evidence type="ECO:0000313" key="2">
    <source>
        <dbReference type="EMBL" id="MCV2369389.1"/>
    </source>
</evidence>
<dbReference type="PANTHER" id="PTHR42972:SF8">
    <property type="entry name" value="POLYHYDROXYBUTYRATE DEPOLYMERASE"/>
    <property type="match status" value="1"/>
</dbReference>
<name>A0ABT2YH85_9BURK</name>
<evidence type="ECO:0000313" key="3">
    <source>
        <dbReference type="Proteomes" id="UP001209701"/>
    </source>
</evidence>
<dbReference type="InterPro" id="IPR029058">
    <property type="entry name" value="AB_hydrolase_fold"/>
</dbReference>
<dbReference type="PANTHER" id="PTHR42972">
    <property type="entry name" value="TOL-PAL SYSTEM PROTEIN TOLB"/>
    <property type="match status" value="1"/>
</dbReference>
<accession>A0ABT2YH85</accession>
<comment type="caution">
    <text evidence="2">The sequence shown here is derived from an EMBL/GenBank/DDBJ whole genome shotgun (WGS) entry which is preliminary data.</text>
</comment>
<gene>
    <name evidence="2" type="ORF">LNV07_15005</name>
</gene>
<keyword evidence="1" id="KW-0732">Signal</keyword>
<reference evidence="2 3" key="1">
    <citation type="submission" date="2021-11" db="EMBL/GenBank/DDBJ databases">
        <authorList>
            <person name="Liang Q."/>
            <person name="Mou H."/>
            <person name="Liu Z."/>
        </authorList>
    </citation>
    <scope>NUCLEOTIDE SEQUENCE [LARGE SCALE GENOMIC DNA]</scope>
    <source>
        <strain evidence="2 3">CHU3</strain>
    </source>
</reference>
<proteinExistence type="predicted"/>
<organism evidence="2 3">
    <name type="scientific">Roseateles oligotrophus</name>
    <dbReference type="NCBI Taxonomy" id="1769250"/>
    <lineage>
        <taxon>Bacteria</taxon>
        <taxon>Pseudomonadati</taxon>
        <taxon>Pseudomonadota</taxon>
        <taxon>Betaproteobacteria</taxon>
        <taxon>Burkholderiales</taxon>
        <taxon>Sphaerotilaceae</taxon>
        <taxon>Roseateles</taxon>
    </lineage>
</organism>
<dbReference type="SUPFAM" id="SSF53474">
    <property type="entry name" value="alpha/beta-Hydrolases"/>
    <property type="match status" value="1"/>
</dbReference>
<dbReference type="Proteomes" id="UP001209701">
    <property type="component" value="Unassembled WGS sequence"/>
</dbReference>
<sequence>MRIIININSNLARIGLGLLTLLTGLHSAWAADSLPAIQAAADRTSISGLSSGAFMAVQYSTAYSASVMGIGVVAGGPYNCAYVNLGGILTCMSGAPSGGVSWQAAQGFASLGQIDPVAAISKFKVYVYGGKHDTVVLPSVVKATKDFYTAGGVAKKNLAYVSSLPSGHAFISPDFGNACKVTESPYIAQCKVKGAPYDQAKAILSQIYGPLKPAMLSLSSTVRPFDQREFAAAETGLDNIGFYYLPKACADKSSHCAVHVVFHGCEQGAAVVGSDVYSKVGYNRWADVNQIIVLYPQVVATELPLNPKGCWDWWGYSGLNFQVRGGPQLQAVKGMVDRLISAP</sequence>
<evidence type="ECO:0000256" key="1">
    <source>
        <dbReference type="SAM" id="SignalP"/>
    </source>
</evidence>
<dbReference type="RefSeq" id="WP_263571974.1">
    <property type="nucleotide sequence ID" value="NZ_JAJIRN010000006.1"/>
</dbReference>